<gene>
    <name evidence="1" type="ORF">DSTB1V02_LOCUS3332</name>
</gene>
<dbReference type="Proteomes" id="UP000677054">
    <property type="component" value="Unassembled WGS sequence"/>
</dbReference>
<proteinExistence type="predicted"/>
<dbReference type="OrthoDB" id="418245at2759"/>
<dbReference type="EMBL" id="CAJPEV010000426">
    <property type="protein sequence ID" value="CAG0885158.1"/>
    <property type="molecule type" value="Genomic_DNA"/>
</dbReference>
<accession>A0A7R8X5T6</accession>
<name>A0A7R8X5T6_9CRUS</name>
<sequence>MSLTRRRIALKEVQEGYKNRASLRDAAVWFRASSEEDEVPLLLGLLVQLDGDGATRFVDVLPREERGRDGGVAPSEPACFSFSSTKSAGLTICRLADDYDPPRTADPDSKFFFRDVPPGYNLVPGTKSYLKMVWDTLGSVGAAAKCADDGGGLAVPSLEPVFNYINKSLMDNASKITYPFYVFRVDGKPLPTNGYVWLFRDGTNVTYTGRGQGHFHPIHPTGIGPCLGVAYNDIGAPPNTFGVWVDSPCTDGGVNVGGYFCEIRVPDVTPR</sequence>
<protein>
    <submittedName>
        <fullName evidence="1">Uncharacterized protein</fullName>
    </submittedName>
</protein>
<dbReference type="InterPro" id="IPR016187">
    <property type="entry name" value="CTDL_fold"/>
</dbReference>
<dbReference type="SUPFAM" id="SSF56436">
    <property type="entry name" value="C-type lectin-like"/>
    <property type="match status" value="1"/>
</dbReference>
<dbReference type="AlphaFoldDB" id="A0A7R8X5T6"/>
<evidence type="ECO:0000313" key="1">
    <source>
        <dbReference type="EMBL" id="CAD7243408.1"/>
    </source>
</evidence>
<organism evidence="1">
    <name type="scientific">Darwinula stevensoni</name>
    <dbReference type="NCBI Taxonomy" id="69355"/>
    <lineage>
        <taxon>Eukaryota</taxon>
        <taxon>Metazoa</taxon>
        <taxon>Ecdysozoa</taxon>
        <taxon>Arthropoda</taxon>
        <taxon>Crustacea</taxon>
        <taxon>Oligostraca</taxon>
        <taxon>Ostracoda</taxon>
        <taxon>Podocopa</taxon>
        <taxon>Podocopida</taxon>
        <taxon>Darwinulocopina</taxon>
        <taxon>Darwinuloidea</taxon>
        <taxon>Darwinulidae</taxon>
        <taxon>Darwinula</taxon>
    </lineage>
</organism>
<dbReference type="EMBL" id="LR899943">
    <property type="protein sequence ID" value="CAD7243408.1"/>
    <property type="molecule type" value="Genomic_DNA"/>
</dbReference>
<evidence type="ECO:0000313" key="2">
    <source>
        <dbReference type="Proteomes" id="UP000677054"/>
    </source>
</evidence>
<keyword evidence="2" id="KW-1185">Reference proteome</keyword>
<reference evidence="1" key="1">
    <citation type="submission" date="2020-11" db="EMBL/GenBank/DDBJ databases">
        <authorList>
            <person name="Tran Van P."/>
        </authorList>
    </citation>
    <scope>NUCLEOTIDE SEQUENCE</scope>
</reference>